<sequence>MNGNRPKQDPPRSMSNLYSSVPNDIGALSERQQAALNLVKKSSRGLHYDKFARSVLLLCLLLLTCFSDLFETQPNDVRKYAAVTYGTFIVLKYQITLSVNVGPTQYDHDKYMVLVLYTETPYKSGNLDAAFQDEGIVEYRRRDVSISQGNVKPCFLMLRSQPSRYLRYLFPSHVSSIIQ</sequence>
<protein>
    <submittedName>
        <fullName evidence="4">Transmembrane protein</fullName>
    </submittedName>
</protein>
<keyword evidence="1" id="KW-0812">Transmembrane</keyword>
<evidence type="ECO:0000256" key="1">
    <source>
        <dbReference type="SAM" id="Phobius"/>
    </source>
</evidence>
<dbReference type="Proteomes" id="UP000274504">
    <property type="component" value="Unassembled WGS sequence"/>
</dbReference>
<evidence type="ECO:0000313" key="2">
    <source>
        <dbReference type="EMBL" id="VDL60918.1"/>
    </source>
</evidence>
<gene>
    <name evidence="2" type="ORF">HDID_LOCUS8600</name>
</gene>
<dbReference type="AlphaFoldDB" id="A0A0R3ST96"/>
<reference evidence="4" key="1">
    <citation type="submission" date="2017-02" db="UniProtKB">
        <authorList>
            <consortium name="WormBaseParasite"/>
        </authorList>
    </citation>
    <scope>IDENTIFICATION</scope>
</reference>
<dbReference type="OrthoDB" id="10249338at2759"/>
<accession>A0A0R3ST96</accession>
<feature type="transmembrane region" description="Helical" evidence="1">
    <location>
        <begin position="51"/>
        <end position="70"/>
    </location>
</feature>
<evidence type="ECO:0000313" key="3">
    <source>
        <dbReference type="Proteomes" id="UP000274504"/>
    </source>
</evidence>
<evidence type="ECO:0000313" key="4">
    <source>
        <dbReference type="WBParaSite" id="HDID_0000860201-mRNA-1"/>
    </source>
</evidence>
<dbReference type="WBParaSite" id="HDID_0000860201-mRNA-1">
    <property type="protein sequence ID" value="HDID_0000860201-mRNA-1"/>
    <property type="gene ID" value="HDID_0000860201"/>
</dbReference>
<proteinExistence type="predicted"/>
<name>A0A0R3ST96_HYMDI</name>
<organism evidence="4">
    <name type="scientific">Hymenolepis diminuta</name>
    <name type="common">Rat tapeworm</name>
    <dbReference type="NCBI Taxonomy" id="6216"/>
    <lineage>
        <taxon>Eukaryota</taxon>
        <taxon>Metazoa</taxon>
        <taxon>Spiralia</taxon>
        <taxon>Lophotrochozoa</taxon>
        <taxon>Platyhelminthes</taxon>
        <taxon>Cestoda</taxon>
        <taxon>Eucestoda</taxon>
        <taxon>Cyclophyllidea</taxon>
        <taxon>Hymenolepididae</taxon>
        <taxon>Hymenolepis</taxon>
    </lineage>
</organism>
<keyword evidence="1" id="KW-0472">Membrane</keyword>
<reference evidence="2 3" key="2">
    <citation type="submission" date="2018-11" db="EMBL/GenBank/DDBJ databases">
        <authorList>
            <consortium name="Pathogen Informatics"/>
        </authorList>
    </citation>
    <scope>NUCLEOTIDE SEQUENCE [LARGE SCALE GENOMIC DNA]</scope>
</reference>
<keyword evidence="1" id="KW-1133">Transmembrane helix</keyword>
<dbReference type="EMBL" id="UYSG01011107">
    <property type="protein sequence ID" value="VDL60918.1"/>
    <property type="molecule type" value="Genomic_DNA"/>
</dbReference>